<dbReference type="PROSITE" id="PS00411">
    <property type="entry name" value="KINESIN_MOTOR_1"/>
    <property type="match status" value="1"/>
</dbReference>
<keyword evidence="11" id="KW-0493">Microtubule</keyword>
<dbReference type="GO" id="GO:0007052">
    <property type="term" value="P:mitotic spindle organization"/>
    <property type="evidence" value="ECO:0000318"/>
    <property type="project" value="GO_Central"/>
</dbReference>
<dbReference type="InterPro" id="IPR036961">
    <property type="entry name" value="Kinesin_motor_dom_sf"/>
</dbReference>
<dbReference type="EnsemblPlants" id="Pp3c2_7980V3.14">
    <property type="protein sequence ID" value="Pp3c2_7980V3.14"/>
    <property type="gene ID" value="Pp3c2_7980"/>
</dbReference>
<dbReference type="InterPro" id="IPR001752">
    <property type="entry name" value="Kinesin_motor_dom"/>
</dbReference>
<evidence type="ECO:0000256" key="10">
    <source>
        <dbReference type="PROSITE-ProRule" id="PRU00283"/>
    </source>
</evidence>
<dbReference type="PANTHER" id="PTHR47969:SF15">
    <property type="entry name" value="CHROMOSOME-ASSOCIATED KINESIN KIF4A-RELATED"/>
    <property type="match status" value="1"/>
</dbReference>
<evidence type="ECO:0000256" key="8">
    <source>
        <dbReference type="ARBA" id="ARBA00023316"/>
    </source>
</evidence>
<dbReference type="Gene3D" id="3.40.850.10">
    <property type="entry name" value="Kinesin motor domain"/>
    <property type="match status" value="1"/>
</dbReference>
<accession>A0A7I4D5R3</accession>
<comment type="subunit">
    <text evidence="2">Homodimer.</text>
</comment>
<dbReference type="InterPro" id="IPR019821">
    <property type="entry name" value="Kinesin_motor_CS"/>
</dbReference>
<dbReference type="Gramene" id="Pp3c2_7980V3.8">
    <property type="protein sequence ID" value="Pp3c2_7980V3.8"/>
    <property type="gene ID" value="Pp3c2_7980"/>
</dbReference>
<evidence type="ECO:0000256" key="9">
    <source>
        <dbReference type="ARBA" id="ARBA00061175"/>
    </source>
</evidence>
<dbReference type="Gramene" id="Pp3c2_7980V3.13">
    <property type="protein sequence ID" value="Pp3c2_7980V3.13"/>
    <property type="gene ID" value="Pp3c2_7980"/>
</dbReference>
<comment type="subcellular location">
    <subcellularLocation>
        <location evidence="1">Cytoplasm</location>
    </subcellularLocation>
</comment>
<evidence type="ECO:0000313" key="16">
    <source>
        <dbReference type="Proteomes" id="UP000006727"/>
    </source>
</evidence>
<feature type="region of interest" description="Disordered" evidence="13">
    <location>
        <begin position="730"/>
        <end position="759"/>
    </location>
</feature>
<dbReference type="InterPro" id="IPR027417">
    <property type="entry name" value="P-loop_NTPase"/>
</dbReference>
<dbReference type="Gramene" id="Pp3c2_7980V3.14">
    <property type="protein sequence ID" value="Pp3c2_7980V3.14"/>
    <property type="gene ID" value="Pp3c2_7980"/>
</dbReference>
<dbReference type="GO" id="GO:0005875">
    <property type="term" value="C:microtubule associated complex"/>
    <property type="evidence" value="ECO:0000318"/>
    <property type="project" value="GO_Central"/>
</dbReference>
<feature type="compositionally biased region" description="Low complexity" evidence="13">
    <location>
        <begin position="516"/>
        <end position="543"/>
    </location>
</feature>
<dbReference type="GO" id="GO:0003777">
    <property type="term" value="F:microtubule motor activity"/>
    <property type="evidence" value="ECO:0000318"/>
    <property type="project" value="GO_Central"/>
</dbReference>
<dbReference type="GO" id="GO:0007018">
    <property type="term" value="P:microtubule-based movement"/>
    <property type="evidence" value="ECO:0007669"/>
    <property type="project" value="InterPro"/>
</dbReference>
<dbReference type="PROSITE" id="PS50067">
    <property type="entry name" value="KINESIN_MOTOR_2"/>
    <property type="match status" value="1"/>
</dbReference>
<evidence type="ECO:0000256" key="7">
    <source>
        <dbReference type="ARBA" id="ARBA00023175"/>
    </source>
</evidence>
<feature type="domain" description="Kinesin motor" evidence="14">
    <location>
        <begin position="26"/>
        <end position="383"/>
    </location>
</feature>
<keyword evidence="6 12" id="KW-0175">Coiled coil</keyword>
<dbReference type="GO" id="GO:0051231">
    <property type="term" value="P:spindle elongation"/>
    <property type="evidence" value="ECO:0000318"/>
    <property type="project" value="GO_Central"/>
</dbReference>
<evidence type="ECO:0000256" key="4">
    <source>
        <dbReference type="ARBA" id="ARBA00022741"/>
    </source>
</evidence>
<dbReference type="EnsemblPlants" id="Pp3c2_7980V3.9">
    <property type="protein sequence ID" value="Pp3c2_7980V3.9"/>
    <property type="gene ID" value="Pp3c2_7980"/>
</dbReference>
<sequence>MGTGNGLESEWLEEDVTVDENEATQAVQVALNIRPLIPLERVQGCKECISVVPGEPQVQIGHHSFTFDYIFGSSDTPSSAIFDKCVKPLVEGLFHGYNATVLAYGQTGSGKTYTMGTGYTVGGSTDGVIPQVMQTIFKRIETLKHKADFQLRVSFIEILKEEIHDLLDPNPPSTEYIFGGGLKALAVGKPPIQIRETTAGGITLMGVTEADVKSLEEMAAYLEHGSLSRATGSTNMNSHSSRSHAIFTITLEQRRKWDPLPDGGNPSPEDCNEDYLCAKLHLVDLAGSERAKRTGADGLRFKEGIHINRGLLALGNVISALGDERKRREGGHVPYRDSKLTRLLQDSLGGNSRTVMIACVSPADVNAEESINTLKYANRARNIRNKPTVNRDPLAAEMQRMRQQLELMQAELVCARAGGPSNAEVQMLKQKVAWLEASNMELGRELEEARDRIDILSQCALESQVERDKLRIKLDQLRTGKTYEDIDEGQHVQTDNLLKEYVVRIQELECELQQLQHARAPSDTSSKAPSSTSSRSRGESTAGPGFGVAGIDGDIYLRTGEFSGEIDTELLLKEFKRTSVQDNFDKELREIDKRLEQKEAEIKLFVRPDAVYLKEHFEKKLVELKEEKKYLQKLKQLKVQIAALKSKQEVWSQCLGHQQFIDGDAKLKTEKAYVQHEVEDEPRDLQMWRITTGLRGFFQKQPFIKLCLLPASLACCSLFWFRMQYSQKSRTSRGHSSGSVNNRASRSRLQPAQSHMTPV</sequence>
<feature type="binding site" evidence="10">
    <location>
        <begin position="105"/>
        <end position="112"/>
    </location>
    <ligand>
        <name>ATP</name>
        <dbReference type="ChEBI" id="CHEBI:30616"/>
    </ligand>
</feature>
<dbReference type="GO" id="GO:0005524">
    <property type="term" value="F:ATP binding"/>
    <property type="evidence" value="ECO:0007669"/>
    <property type="project" value="UniProtKB-UniRule"/>
</dbReference>
<dbReference type="PRINTS" id="PR00380">
    <property type="entry name" value="KINESINHEAVY"/>
</dbReference>
<dbReference type="CDD" id="cd01372">
    <property type="entry name" value="KISc_KIF4"/>
    <property type="match status" value="1"/>
</dbReference>
<dbReference type="GO" id="GO:0005737">
    <property type="term" value="C:cytoplasm"/>
    <property type="evidence" value="ECO:0007669"/>
    <property type="project" value="UniProtKB-SubCell"/>
</dbReference>
<dbReference type="Pfam" id="PF00225">
    <property type="entry name" value="Kinesin"/>
    <property type="match status" value="1"/>
</dbReference>
<reference evidence="15 16" key="1">
    <citation type="journal article" date="2008" name="Science">
        <title>The Physcomitrella genome reveals evolutionary insights into the conquest of land by plants.</title>
        <authorList>
            <person name="Rensing S."/>
            <person name="Lang D."/>
            <person name="Zimmer A."/>
            <person name="Terry A."/>
            <person name="Salamov A."/>
            <person name="Shapiro H."/>
            <person name="Nishiyama T."/>
            <person name="Perroud P.-F."/>
            <person name="Lindquist E."/>
            <person name="Kamisugi Y."/>
            <person name="Tanahashi T."/>
            <person name="Sakakibara K."/>
            <person name="Fujita T."/>
            <person name="Oishi K."/>
            <person name="Shin-I T."/>
            <person name="Kuroki Y."/>
            <person name="Toyoda A."/>
            <person name="Suzuki Y."/>
            <person name="Hashimoto A."/>
            <person name="Yamaguchi K."/>
            <person name="Sugano A."/>
            <person name="Kohara Y."/>
            <person name="Fujiyama A."/>
            <person name="Anterola A."/>
            <person name="Aoki S."/>
            <person name="Ashton N."/>
            <person name="Barbazuk W.B."/>
            <person name="Barker E."/>
            <person name="Bennetzen J."/>
            <person name="Bezanilla M."/>
            <person name="Blankenship R."/>
            <person name="Cho S.H."/>
            <person name="Dutcher S."/>
            <person name="Estelle M."/>
            <person name="Fawcett J.A."/>
            <person name="Gundlach H."/>
            <person name="Hanada K."/>
            <person name="Heyl A."/>
            <person name="Hicks K.A."/>
            <person name="Hugh J."/>
            <person name="Lohr M."/>
            <person name="Mayer K."/>
            <person name="Melkozernov A."/>
            <person name="Murata T."/>
            <person name="Nelson D."/>
            <person name="Pils B."/>
            <person name="Prigge M."/>
            <person name="Reiss B."/>
            <person name="Renner T."/>
            <person name="Rombauts S."/>
            <person name="Rushton P."/>
            <person name="Sanderfoot A."/>
            <person name="Schween G."/>
            <person name="Shiu S.-H."/>
            <person name="Stueber K."/>
            <person name="Theodoulou F.L."/>
            <person name="Tu H."/>
            <person name="Van de Peer Y."/>
            <person name="Verrier P.J."/>
            <person name="Waters E."/>
            <person name="Wood A."/>
            <person name="Yang L."/>
            <person name="Cove D."/>
            <person name="Cuming A."/>
            <person name="Hasebe M."/>
            <person name="Lucas S."/>
            <person name="Mishler D.B."/>
            <person name="Reski R."/>
            <person name="Grigoriev I."/>
            <person name="Quatrano R.S."/>
            <person name="Boore J.L."/>
        </authorList>
    </citation>
    <scope>NUCLEOTIDE SEQUENCE [LARGE SCALE GENOMIC DNA]</scope>
    <source>
        <strain evidence="15 16">cv. Gransden 2004</strain>
    </source>
</reference>
<dbReference type="GO" id="GO:0005874">
    <property type="term" value="C:microtubule"/>
    <property type="evidence" value="ECO:0007669"/>
    <property type="project" value="UniProtKB-KW"/>
</dbReference>
<comment type="similarity">
    <text evidence="9">Belongs to the TRAFAC class myosin-kinesin ATPase superfamily. Kinesin family. KIN-4 subfamily.</text>
</comment>
<reference evidence="15" key="3">
    <citation type="submission" date="2020-12" db="UniProtKB">
        <authorList>
            <consortium name="EnsemblPlants"/>
        </authorList>
    </citation>
    <scope>IDENTIFICATION</scope>
</reference>
<dbReference type="GeneID" id="112279159"/>
<protein>
    <recommendedName>
        <fullName evidence="11">Kinesin-like protein</fullName>
    </recommendedName>
</protein>
<dbReference type="GO" id="GO:0071555">
    <property type="term" value="P:cell wall organization"/>
    <property type="evidence" value="ECO:0007669"/>
    <property type="project" value="UniProtKB-KW"/>
</dbReference>
<dbReference type="SMART" id="SM00129">
    <property type="entry name" value="KISc"/>
    <property type="match status" value="1"/>
</dbReference>
<evidence type="ECO:0000256" key="2">
    <source>
        <dbReference type="ARBA" id="ARBA00011738"/>
    </source>
</evidence>
<evidence type="ECO:0000256" key="5">
    <source>
        <dbReference type="ARBA" id="ARBA00022840"/>
    </source>
</evidence>
<keyword evidence="5 10" id="KW-0067">ATP-binding</keyword>
<dbReference type="PANTHER" id="PTHR47969">
    <property type="entry name" value="CHROMOSOME-ASSOCIATED KINESIN KIF4A-RELATED"/>
    <property type="match status" value="1"/>
</dbReference>
<evidence type="ECO:0000256" key="6">
    <source>
        <dbReference type="ARBA" id="ARBA00023054"/>
    </source>
</evidence>
<evidence type="ECO:0000256" key="11">
    <source>
        <dbReference type="RuleBase" id="RU000394"/>
    </source>
</evidence>
<name>A0A7I4D5R3_PHYPA</name>
<gene>
    <name evidence="15" type="primary">LOC112279159</name>
</gene>
<dbReference type="Gramene" id="Pp3c2_7980V3.9">
    <property type="protein sequence ID" value="Pp3c2_7980V3.9"/>
    <property type="gene ID" value="Pp3c2_7980"/>
</dbReference>
<evidence type="ECO:0000256" key="1">
    <source>
        <dbReference type="ARBA" id="ARBA00004496"/>
    </source>
</evidence>
<keyword evidence="3" id="KW-0963">Cytoplasm</keyword>
<keyword evidence="16" id="KW-1185">Reference proteome</keyword>
<dbReference type="EnsemblPlants" id="Pp3c2_7980V3.8">
    <property type="protein sequence ID" value="Pp3c2_7980V3.8"/>
    <property type="gene ID" value="Pp3c2_7980"/>
</dbReference>
<proteinExistence type="inferred from homology"/>
<organism evidence="15 16">
    <name type="scientific">Physcomitrium patens</name>
    <name type="common">Spreading-leaved earth moss</name>
    <name type="synonym">Physcomitrella patens</name>
    <dbReference type="NCBI Taxonomy" id="3218"/>
    <lineage>
        <taxon>Eukaryota</taxon>
        <taxon>Viridiplantae</taxon>
        <taxon>Streptophyta</taxon>
        <taxon>Embryophyta</taxon>
        <taxon>Bryophyta</taxon>
        <taxon>Bryophytina</taxon>
        <taxon>Bryopsida</taxon>
        <taxon>Funariidae</taxon>
        <taxon>Funariales</taxon>
        <taxon>Funariaceae</taxon>
        <taxon>Physcomitrium</taxon>
    </lineage>
</organism>
<evidence type="ECO:0000256" key="13">
    <source>
        <dbReference type="SAM" id="MobiDB-lite"/>
    </source>
</evidence>
<dbReference type="SUPFAM" id="SSF52540">
    <property type="entry name" value="P-loop containing nucleoside triphosphate hydrolases"/>
    <property type="match status" value="1"/>
</dbReference>
<keyword evidence="7 10" id="KW-0505">Motor protein</keyword>
<dbReference type="FunFam" id="3.40.850.10:FF:000032">
    <property type="entry name" value="kinesin-like protein KIN-4A isoform X1"/>
    <property type="match status" value="1"/>
</dbReference>
<dbReference type="EMBL" id="ABEU02000002">
    <property type="status" value="NOT_ANNOTATED_CDS"/>
    <property type="molecule type" value="Genomic_DNA"/>
</dbReference>
<dbReference type="AlphaFoldDB" id="A0A7I4D5R3"/>
<reference evidence="15 16" key="2">
    <citation type="journal article" date="2018" name="Plant J.">
        <title>The Physcomitrella patens chromosome-scale assembly reveals moss genome structure and evolution.</title>
        <authorList>
            <person name="Lang D."/>
            <person name="Ullrich K.K."/>
            <person name="Murat F."/>
            <person name="Fuchs J."/>
            <person name="Jenkins J."/>
            <person name="Haas F.B."/>
            <person name="Piednoel M."/>
            <person name="Gundlach H."/>
            <person name="Van Bel M."/>
            <person name="Meyberg R."/>
            <person name="Vives C."/>
            <person name="Morata J."/>
            <person name="Symeonidi A."/>
            <person name="Hiss M."/>
            <person name="Muchero W."/>
            <person name="Kamisugi Y."/>
            <person name="Saleh O."/>
            <person name="Blanc G."/>
            <person name="Decker E.L."/>
            <person name="van Gessel N."/>
            <person name="Grimwood J."/>
            <person name="Hayes R.D."/>
            <person name="Graham S.W."/>
            <person name="Gunter L.E."/>
            <person name="McDaniel S.F."/>
            <person name="Hoernstein S.N.W."/>
            <person name="Larsson A."/>
            <person name="Li F.W."/>
            <person name="Perroud P.F."/>
            <person name="Phillips J."/>
            <person name="Ranjan P."/>
            <person name="Rokshar D.S."/>
            <person name="Rothfels C.J."/>
            <person name="Schneider L."/>
            <person name="Shu S."/>
            <person name="Stevenson D.W."/>
            <person name="Thummler F."/>
            <person name="Tillich M."/>
            <person name="Villarreal Aguilar J.C."/>
            <person name="Widiez T."/>
            <person name="Wong G.K."/>
            <person name="Wymore A."/>
            <person name="Zhang Y."/>
            <person name="Zimmer A.D."/>
            <person name="Quatrano R.S."/>
            <person name="Mayer K.F.X."/>
            <person name="Goodstein D."/>
            <person name="Casacuberta J.M."/>
            <person name="Vandepoele K."/>
            <person name="Reski R."/>
            <person name="Cuming A.C."/>
            <person name="Tuskan G.A."/>
            <person name="Maumus F."/>
            <person name="Salse J."/>
            <person name="Schmutz J."/>
            <person name="Rensing S.A."/>
        </authorList>
    </citation>
    <scope>NUCLEOTIDE SEQUENCE [LARGE SCALE GENOMIC DNA]</scope>
    <source>
        <strain evidence="15 16">cv. Gransden 2004</strain>
    </source>
</reference>
<evidence type="ECO:0000256" key="3">
    <source>
        <dbReference type="ARBA" id="ARBA00022490"/>
    </source>
</evidence>
<dbReference type="EnsemblPlants" id="Pp3c2_7980V3.13">
    <property type="protein sequence ID" value="Pp3c2_7980V3.13"/>
    <property type="gene ID" value="Pp3c2_7980"/>
</dbReference>
<feature type="region of interest" description="Disordered" evidence="13">
    <location>
        <begin position="516"/>
        <end position="546"/>
    </location>
</feature>
<dbReference type="OrthoDB" id="3176171at2759"/>
<dbReference type="GO" id="GO:0008017">
    <property type="term" value="F:microtubule binding"/>
    <property type="evidence" value="ECO:0007669"/>
    <property type="project" value="InterPro"/>
</dbReference>
<keyword evidence="8" id="KW-0961">Cell wall biogenesis/degradation</keyword>
<dbReference type="KEGG" id="ppp:112279159"/>
<dbReference type="Proteomes" id="UP000006727">
    <property type="component" value="Chromosome 2"/>
</dbReference>
<evidence type="ECO:0000256" key="12">
    <source>
        <dbReference type="SAM" id="Coils"/>
    </source>
</evidence>
<evidence type="ECO:0000259" key="14">
    <source>
        <dbReference type="PROSITE" id="PS50067"/>
    </source>
</evidence>
<dbReference type="InterPro" id="IPR027640">
    <property type="entry name" value="Kinesin-like_fam"/>
</dbReference>
<dbReference type="RefSeq" id="XP_024369084.1">
    <property type="nucleotide sequence ID" value="XM_024513316.2"/>
</dbReference>
<feature type="coiled-coil region" evidence="12">
    <location>
        <begin position="581"/>
        <end position="647"/>
    </location>
</feature>
<evidence type="ECO:0000313" key="15">
    <source>
        <dbReference type="EnsemblPlants" id="Pp3c2_7980V3.14"/>
    </source>
</evidence>
<keyword evidence="4 10" id="KW-0547">Nucleotide-binding</keyword>